<evidence type="ECO:0000259" key="4">
    <source>
        <dbReference type="Pfam" id="PF16561"/>
    </source>
</evidence>
<comment type="similarity">
    <text evidence="1">Belongs to the 5'-AMP-activated protein kinase beta subunit family.</text>
</comment>
<evidence type="ECO:0000256" key="3">
    <source>
        <dbReference type="SAM" id="Coils"/>
    </source>
</evidence>
<dbReference type="InterPro" id="IPR013783">
    <property type="entry name" value="Ig-like_fold"/>
</dbReference>
<dbReference type="GO" id="GO:0007165">
    <property type="term" value="P:signal transduction"/>
    <property type="evidence" value="ECO:0007669"/>
    <property type="project" value="TreeGrafter"/>
</dbReference>
<dbReference type="Proteomes" id="UP001196413">
    <property type="component" value="Unassembled WGS sequence"/>
</dbReference>
<dbReference type="InterPro" id="IPR050827">
    <property type="entry name" value="CRP1_MDG1_kinase"/>
</dbReference>
<dbReference type="GO" id="GO:0031588">
    <property type="term" value="C:nucleotide-activated protein kinase complex"/>
    <property type="evidence" value="ECO:0007669"/>
    <property type="project" value="TreeGrafter"/>
</dbReference>
<feature type="coiled-coil region" evidence="3">
    <location>
        <begin position="11"/>
        <end position="104"/>
    </location>
</feature>
<evidence type="ECO:0000256" key="2">
    <source>
        <dbReference type="ARBA" id="ARBA00025180"/>
    </source>
</evidence>
<dbReference type="GO" id="GO:0005634">
    <property type="term" value="C:nucleus"/>
    <property type="evidence" value="ECO:0007669"/>
    <property type="project" value="TreeGrafter"/>
</dbReference>
<gene>
    <name evidence="5" type="ORF">KIN20_003020</name>
</gene>
<proteinExistence type="inferred from homology"/>
<sequence length="428" mass="48377">MQQTAISQADSQEEINNVTSLEAKIADLLEEKTQLVNNINEQGAVIAEKDQRLSQLLGELEAAQNDLREARNRIQEIGEKEEEINNLHNVIADLRSSLATAKKEKEESEWHLGEHKEWLNNSKEKVAYLQNQLTLLSDPDRLAPPPPSSPKMRSTLDNVDESAKAQIRSLETKLQLANQSFRNSEAERLKYEQINRDTMKHVVHLENENGRLRGITEELSSKLRDSASVQVLEEKDARLRDLADERSRLQWRIGELCQWWSDAKWKIGELEAGLAHQRHLLDAANTKIQSLNEQAPQPSTTYVIPPSYSVTQPFPSQWRVADTCLPSSPVYTLTPLCHSHMSTCGTKRVKIEIEHGNQQNVFVMGSFLDWKCALKCDPLGEGKSGVTLDLPCGRHEFRFLVDGRWVTSSLHTKVPNGLGGDNNLLCVE</sequence>
<dbReference type="SUPFAM" id="SSF81296">
    <property type="entry name" value="E set domains"/>
    <property type="match status" value="1"/>
</dbReference>
<evidence type="ECO:0000313" key="6">
    <source>
        <dbReference type="Proteomes" id="UP001196413"/>
    </source>
</evidence>
<reference evidence="5" key="1">
    <citation type="submission" date="2021-06" db="EMBL/GenBank/DDBJ databases">
        <title>Parelaphostrongylus tenuis whole genome reference sequence.</title>
        <authorList>
            <person name="Garwood T.J."/>
            <person name="Larsen P.A."/>
            <person name="Fountain-Jones N.M."/>
            <person name="Garbe J.R."/>
            <person name="Macchietto M.G."/>
            <person name="Kania S.A."/>
            <person name="Gerhold R.W."/>
            <person name="Richards J.E."/>
            <person name="Wolf T.M."/>
        </authorList>
    </citation>
    <scope>NUCLEOTIDE SEQUENCE</scope>
    <source>
        <strain evidence="5">MNPRO001-30</strain>
        <tissue evidence="5">Meninges</tissue>
    </source>
</reference>
<accession>A0AAD5MHP7</accession>
<feature type="coiled-coil region" evidence="3">
    <location>
        <begin position="232"/>
        <end position="294"/>
    </location>
</feature>
<organism evidence="5 6">
    <name type="scientific">Parelaphostrongylus tenuis</name>
    <name type="common">Meningeal worm</name>
    <dbReference type="NCBI Taxonomy" id="148309"/>
    <lineage>
        <taxon>Eukaryota</taxon>
        <taxon>Metazoa</taxon>
        <taxon>Ecdysozoa</taxon>
        <taxon>Nematoda</taxon>
        <taxon>Chromadorea</taxon>
        <taxon>Rhabditida</taxon>
        <taxon>Rhabditina</taxon>
        <taxon>Rhabditomorpha</taxon>
        <taxon>Strongyloidea</taxon>
        <taxon>Metastrongylidae</taxon>
        <taxon>Parelaphostrongylus</taxon>
    </lineage>
</organism>
<comment type="function">
    <text evidence="2">Non-catalytic subunit of AMP-activated protein kinase (AMPK), an energy sensor protein kinase that plays a key role in regulating cellular energy metabolism. In response to reduction of intracellular ATP levels, AMPK activates energy-producing pathways and inhibits energy-consuming processes: inhibits protein, carbohydrate and lipid biosynthesis, as well as cell growth and proliferation. AMPK acts via direct phosphorylation of metabolic enzymes, and by longer-term effects via phosphorylation of transcription regulators. Also acts as a regulator of cellular polarity by remodeling the actin cytoskeleton; probably by indirectly activating myosin. Beta non-catalytic subunit acts as a scaffold on which the AMPK complex assembles, via its C-terminus that bridges alpha (PRKAA1 or PRKAA2) and gamma subunits (PRKAG1, PRKAG2 or PRKAG3).</text>
</comment>
<dbReference type="InterPro" id="IPR014756">
    <property type="entry name" value="Ig_E-set"/>
</dbReference>
<dbReference type="InterPro" id="IPR032640">
    <property type="entry name" value="AMPK1_CBM"/>
</dbReference>
<dbReference type="GO" id="GO:0005737">
    <property type="term" value="C:cytoplasm"/>
    <property type="evidence" value="ECO:0007669"/>
    <property type="project" value="TreeGrafter"/>
</dbReference>
<dbReference type="Pfam" id="PF16561">
    <property type="entry name" value="AMPK1_CBM"/>
    <property type="match status" value="1"/>
</dbReference>
<comment type="caution">
    <text evidence="5">The sequence shown here is derived from an EMBL/GenBank/DDBJ whole genome shotgun (WGS) entry which is preliminary data.</text>
</comment>
<protein>
    <recommendedName>
        <fullName evidence="4">AMP-activated protein kinase glycogen-binding domain-containing protein</fullName>
    </recommendedName>
</protein>
<name>A0AAD5MHP7_PARTN</name>
<dbReference type="GO" id="GO:0019901">
    <property type="term" value="F:protein kinase binding"/>
    <property type="evidence" value="ECO:0007669"/>
    <property type="project" value="TreeGrafter"/>
</dbReference>
<evidence type="ECO:0000313" key="5">
    <source>
        <dbReference type="EMBL" id="KAJ1347854.1"/>
    </source>
</evidence>
<evidence type="ECO:0000256" key="1">
    <source>
        <dbReference type="ARBA" id="ARBA00010926"/>
    </source>
</evidence>
<dbReference type="PANTHER" id="PTHR10343:SF91">
    <property type="entry name" value="AMPK1_CBM DOMAIN-CONTAINING PROTEIN"/>
    <property type="match status" value="1"/>
</dbReference>
<dbReference type="Gene3D" id="2.60.40.10">
    <property type="entry name" value="Immunoglobulins"/>
    <property type="match status" value="1"/>
</dbReference>
<keyword evidence="3" id="KW-0175">Coiled coil</keyword>
<dbReference type="PANTHER" id="PTHR10343">
    <property type="entry name" value="5'-AMP-ACTIVATED PROTEIN KINASE , BETA SUBUNIT"/>
    <property type="match status" value="1"/>
</dbReference>
<dbReference type="AlphaFoldDB" id="A0AAD5MHP7"/>
<dbReference type="EMBL" id="JAHQIW010000389">
    <property type="protein sequence ID" value="KAJ1347854.1"/>
    <property type="molecule type" value="Genomic_DNA"/>
</dbReference>
<keyword evidence="6" id="KW-1185">Reference proteome</keyword>
<dbReference type="CDD" id="cd02859">
    <property type="entry name" value="E_set_AMPKbeta_like_N"/>
    <property type="match status" value="1"/>
</dbReference>
<feature type="domain" description="AMP-activated protein kinase glycogen-binding" evidence="4">
    <location>
        <begin position="357"/>
        <end position="427"/>
    </location>
</feature>